<feature type="compositionally biased region" description="Basic and acidic residues" evidence="2">
    <location>
        <begin position="760"/>
        <end position="782"/>
    </location>
</feature>
<feature type="compositionally biased region" description="Polar residues" evidence="2">
    <location>
        <begin position="1262"/>
        <end position="1289"/>
    </location>
</feature>
<accession>A0A0C3C0U7</accession>
<feature type="compositionally biased region" description="Low complexity" evidence="2">
    <location>
        <begin position="256"/>
        <end position="297"/>
    </location>
</feature>
<evidence type="ECO:0000256" key="2">
    <source>
        <dbReference type="SAM" id="MobiDB-lite"/>
    </source>
</evidence>
<reference evidence="3 4" key="1">
    <citation type="submission" date="2014-04" db="EMBL/GenBank/DDBJ databases">
        <authorList>
            <consortium name="DOE Joint Genome Institute"/>
            <person name="Kuo A."/>
            <person name="Tarkka M."/>
            <person name="Buscot F."/>
            <person name="Kohler A."/>
            <person name="Nagy L.G."/>
            <person name="Floudas D."/>
            <person name="Copeland A."/>
            <person name="Barry K.W."/>
            <person name="Cichocki N."/>
            <person name="Veneault-Fourrey C."/>
            <person name="LaButti K."/>
            <person name="Lindquist E.A."/>
            <person name="Lipzen A."/>
            <person name="Lundell T."/>
            <person name="Morin E."/>
            <person name="Murat C."/>
            <person name="Sun H."/>
            <person name="Tunlid A."/>
            <person name="Henrissat B."/>
            <person name="Grigoriev I.V."/>
            <person name="Hibbett D.S."/>
            <person name="Martin F."/>
            <person name="Nordberg H.P."/>
            <person name="Cantor M.N."/>
            <person name="Hua S.X."/>
        </authorList>
    </citation>
    <scope>NUCLEOTIDE SEQUENCE [LARGE SCALE GENOMIC DNA]</scope>
    <source>
        <strain evidence="3 4">F 1598</strain>
    </source>
</reference>
<dbReference type="HOGENOM" id="CLU_258280_0_0_1"/>
<feature type="compositionally biased region" description="Low complexity" evidence="2">
    <location>
        <begin position="907"/>
        <end position="919"/>
    </location>
</feature>
<dbReference type="Proteomes" id="UP000054166">
    <property type="component" value="Unassembled WGS sequence"/>
</dbReference>
<sequence length="1342" mass="145778">MNEQQTTESTKKRPRSNRNRYLAANNHKPTLSHSQVGTRFGSDTMAPPGAPQLRPQAQPSNDTLSGGHGRGTEADLQHPSPARSTSQSQAQVQPKLRISTNQHQPSSDFENRARPTSAAQLPMVKSPVQTPLAPSFSSVKFTKIGQQPELLKRFSDFVPDSSAIYGFSHDDHRSASPESSMSVAASGTAPRLGHRLLGRPSLLQALGGSDVDVDADMDVDPYLSSTNPAAHPSGATDSHSQVSRTKSTAAGQRPARSGSQSRKSSSDNSNSKGHSAINVITNLSNNANPNNLTLSVNGNGDEYAKSSPQRDSLAPTPDLLYPFSSGPASGVSDNNGNVYNTHTSHTRIFTTPVPGAGPSNFAASSGIGVSNAGGPSSMSNLLALRNLLAEKTARLKARADRERERDATNGSEKDSGSNAESGSGLPSNGPVSAPGQDTHMQGQNSPSDTHPESNAHTEPSSDSFTNHHSAIVSEPPTAPDQQRDTQSPHLDVPSQVQPLAHFTHSGVSPRSHTTPTLSPNIIAGEDTATSSISQPEASSSTTNALSQIPHDALDSALSTAKQWLDGMARARSEIQALLARATVAESASQSLRSELAVSQSESASLREQVSSSSVLLSQMKTEKMQLQTRVRTLETEIECLRARQEEERKERELARHEIEEAVSVGKGIMEWVDEWDKERKDQQEPQDQKKDVEVWEEESETIVKTGTETEFQVHADRQKEQEEKRQLEAQDRLQREQELLKQREQEEADAASFSKKRAQVMKDKERATRETAVRIRAARDSRPISGGVMLSTSTSMNANATQPNDGNNTGGDVHMSEDDVPSVPASATAPSTSVKSEITPPPSLNSEVKQVKEEVKEEEENPEVKMEVKMEDEDADPAPVEPRVSEPPARLEPSLPHTVQPQVASEIPIPSSRRSSSSPHNREGTPIPILCEPRPSGPLPPVVPAHGPVASMPTPMLPQIGSSSGLSSAPQHGQHTRGHVRAQTPERAINLMYEHNQRPHSPPRSMARRQSDHYSPPPVRQLIPPPAMLHRRVSDHYSPPPTNLPSRAQHYSPPPSPPSAGPSARMAWSRKRARAKTDSYTRDEEPPARRPWQSDADRGYERPTFTRHEYADDTSNGPRTPPRPASWEHAFQAEPQLQYDPQRRCRSPSPALQGGRTVWIGNGQSYRPAYDSQPPPFYEAPGNAHPHYPEHQNREPQNAAPVPDTRKSYAGLTVSDTLSSRMGIDHPQGSFETIQPPSSPQQENPNLTLLDRISRKQRPLPSGSSFHSQNQGYSQIQSNGNNDQSQTSNQVRGGPQRGQHRGVRQPRGRGGGRGGSAEYPNSERQSLAARLSGGSTLQDRLS</sequence>
<feature type="compositionally biased region" description="Basic and acidic residues" evidence="2">
    <location>
        <begin position="395"/>
        <end position="415"/>
    </location>
</feature>
<feature type="compositionally biased region" description="Polar residues" evidence="2">
    <location>
        <begin position="416"/>
        <end position="430"/>
    </location>
</feature>
<feature type="compositionally biased region" description="Basic and acidic residues" evidence="2">
    <location>
        <begin position="1075"/>
        <end position="1088"/>
    </location>
</feature>
<feature type="region of interest" description="Disordered" evidence="2">
    <location>
        <begin position="1219"/>
        <end position="1245"/>
    </location>
</feature>
<organism evidence="3 4">
    <name type="scientific">Piloderma croceum (strain F 1598)</name>
    <dbReference type="NCBI Taxonomy" id="765440"/>
    <lineage>
        <taxon>Eukaryota</taxon>
        <taxon>Fungi</taxon>
        <taxon>Dikarya</taxon>
        <taxon>Basidiomycota</taxon>
        <taxon>Agaricomycotina</taxon>
        <taxon>Agaricomycetes</taxon>
        <taxon>Agaricomycetidae</taxon>
        <taxon>Atheliales</taxon>
        <taxon>Atheliaceae</taxon>
        <taxon>Piloderma</taxon>
    </lineage>
</organism>
<evidence type="ECO:0000313" key="3">
    <source>
        <dbReference type="EMBL" id="KIM83182.1"/>
    </source>
</evidence>
<protein>
    <submittedName>
        <fullName evidence="3">Uncharacterized protein</fullName>
    </submittedName>
</protein>
<keyword evidence="1" id="KW-0175">Coiled coil</keyword>
<feature type="compositionally biased region" description="Polar residues" evidence="2">
    <location>
        <begin position="235"/>
        <end position="250"/>
    </location>
</feature>
<feature type="compositionally biased region" description="Polar residues" evidence="2">
    <location>
        <begin position="27"/>
        <end position="37"/>
    </location>
</feature>
<gene>
    <name evidence="3" type="ORF">PILCRDRAFT_435070</name>
</gene>
<feature type="region of interest" description="Disordered" evidence="2">
    <location>
        <begin position="503"/>
        <end position="522"/>
    </location>
</feature>
<proteinExistence type="predicted"/>
<feature type="compositionally biased region" description="Polar residues" evidence="2">
    <location>
        <begin position="960"/>
        <end position="973"/>
    </location>
</feature>
<feature type="compositionally biased region" description="Basic and acidic residues" evidence="2">
    <location>
        <begin position="711"/>
        <end position="745"/>
    </location>
</feature>
<name>A0A0C3C0U7_PILCF</name>
<keyword evidence="4" id="KW-1185">Reference proteome</keyword>
<feature type="compositionally biased region" description="Polar residues" evidence="2">
    <location>
        <begin position="438"/>
        <end position="448"/>
    </location>
</feature>
<feature type="compositionally biased region" description="Polar residues" evidence="2">
    <location>
        <begin position="82"/>
        <end position="108"/>
    </location>
</feature>
<feature type="compositionally biased region" description="Polar residues" evidence="2">
    <location>
        <begin position="456"/>
        <end position="468"/>
    </location>
</feature>
<feature type="coiled-coil region" evidence="1">
    <location>
        <begin position="616"/>
        <end position="661"/>
    </location>
</feature>
<feature type="region of interest" description="Disordered" evidence="2">
    <location>
        <begin position="217"/>
        <end position="339"/>
    </location>
</feature>
<evidence type="ECO:0000256" key="1">
    <source>
        <dbReference type="SAM" id="Coils"/>
    </source>
</evidence>
<feature type="compositionally biased region" description="Polar residues" evidence="2">
    <location>
        <begin position="790"/>
        <end position="807"/>
    </location>
</feature>
<dbReference type="InParanoid" id="A0A0C3C0U7"/>
<feature type="region of interest" description="Disordered" evidence="2">
    <location>
        <begin position="1"/>
        <end position="116"/>
    </location>
</feature>
<feature type="compositionally biased region" description="Polar residues" evidence="2">
    <location>
        <begin position="505"/>
        <end position="519"/>
    </location>
</feature>
<feature type="region of interest" description="Disordered" evidence="2">
    <location>
        <begin position="395"/>
        <end position="492"/>
    </location>
</feature>
<feature type="compositionally biased region" description="Low complexity" evidence="2">
    <location>
        <begin position="821"/>
        <end position="834"/>
    </location>
</feature>
<feature type="compositionally biased region" description="Pro residues" evidence="2">
    <location>
        <begin position="1015"/>
        <end position="1027"/>
    </location>
</feature>
<feature type="compositionally biased region" description="Polar residues" evidence="2">
    <location>
        <begin position="1333"/>
        <end position="1342"/>
    </location>
</feature>
<feature type="compositionally biased region" description="Basic and acidic residues" evidence="2">
    <location>
        <begin position="677"/>
        <end position="693"/>
    </location>
</feature>
<feature type="compositionally biased region" description="Basic residues" evidence="2">
    <location>
        <begin position="1298"/>
        <end position="1307"/>
    </location>
</feature>
<dbReference type="EMBL" id="KN832991">
    <property type="protein sequence ID" value="KIM83182.1"/>
    <property type="molecule type" value="Genomic_DNA"/>
</dbReference>
<feature type="compositionally biased region" description="Basic and acidic residues" evidence="2">
    <location>
        <begin position="1095"/>
        <end position="1111"/>
    </location>
</feature>
<evidence type="ECO:0000313" key="4">
    <source>
        <dbReference type="Proteomes" id="UP000054166"/>
    </source>
</evidence>
<feature type="region of interest" description="Disordered" evidence="2">
    <location>
        <begin position="1257"/>
        <end position="1342"/>
    </location>
</feature>
<feature type="region of interest" description="Disordered" evidence="2">
    <location>
        <begin position="677"/>
        <end position="1206"/>
    </location>
</feature>
<reference evidence="4" key="2">
    <citation type="submission" date="2015-01" db="EMBL/GenBank/DDBJ databases">
        <title>Evolutionary Origins and Diversification of the Mycorrhizal Mutualists.</title>
        <authorList>
            <consortium name="DOE Joint Genome Institute"/>
            <consortium name="Mycorrhizal Genomics Consortium"/>
            <person name="Kohler A."/>
            <person name="Kuo A."/>
            <person name="Nagy L.G."/>
            <person name="Floudas D."/>
            <person name="Copeland A."/>
            <person name="Barry K.W."/>
            <person name="Cichocki N."/>
            <person name="Veneault-Fourrey C."/>
            <person name="LaButti K."/>
            <person name="Lindquist E.A."/>
            <person name="Lipzen A."/>
            <person name="Lundell T."/>
            <person name="Morin E."/>
            <person name="Murat C."/>
            <person name="Riley R."/>
            <person name="Ohm R."/>
            <person name="Sun H."/>
            <person name="Tunlid A."/>
            <person name="Henrissat B."/>
            <person name="Grigoriev I.V."/>
            <person name="Hibbett D.S."/>
            <person name="Martin F."/>
        </authorList>
    </citation>
    <scope>NUCLEOTIDE SEQUENCE [LARGE SCALE GENOMIC DNA]</scope>
    <source>
        <strain evidence="4">F 1598</strain>
    </source>
</reference>
<feature type="compositionally biased region" description="Polar residues" evidence="2">
    <location>
        <begin position="55"/>
        <end position="64"/>
    </location>
</feature>